<dbReference type="SUPFAM" id="SSF81301">
    <property type="entry name" value="Nucleotidyltransferase"/>
    <property type="match status" value="1"/>
</dbReference>
<evidence type="ECO:0000313" key="4">
    <source>
        <dbReference type="Proteomes" id="UP000095350"/>
    </source>
</evidence>
<keyword evidence="3" id="KW-0418">Kinase</keyword>
<dbReference type="SMART" id="SM00954">
    <property type="entry name" value="RelA_SpoT"/>
    <property type="match status" value="1"/>
</dbReference>
<dbReference type="GO" id="GO:0016301">
    <property type="term" value="F:kinase activity"/>
    <property type="evidence" value="ECO:0007669"/>
    <property type="project" value="UniProtKB-KW"/>
</dbReference>
<evidence type="ECO:0000313" key="3">
    <source>
        <dbReference type="EMBL" id="CUN28427.1"/>
    </source>
</evidence>
<comment type="pathway">
    <text evidence="1">Purine metabolism; ppGpp biosynthesis; ppGpp from GTP: step 1/2.</text>
</comment>
<dbReference type="Proteomes" id="UP000095350">
    <property type="component" value="Unassembled WGS sequence"/>
</dbReference>
<name>A0A173VQK8_9FIRM</name>
<dbReference type="InterPro" id="IPR007685">
    <property type="entry name" value="RelA_SpoT"/>
</dbReference>
<dbReference type="UniPathway" id="UPA00908">
    <property type="reaction ID" value="UER00884"/>
</dbReference>
<gene>
    <name evidence="3" type="primary">ywaC_4</name>
    <name evidence="3" type="ORF">ERS852572_03208</name>
</gene>
<dbReference type="Gene3D" id="1.10.287.860">
    <property type="entry name" value="Nucleotidyltransferase"/>
    <property type="match status" value="1"/>
</dbReference>
<dbReference type="GO" id="GO:0008728">
    <property type="term" value="F:GTP diphosphokinase activity"/>
    <property type="evidence" value="ECO:0007669"/>
    <property type="project" value="UniProtKB-EC"/>
</dbReference>
<dbReference type="EMBL" id="CYXZ01000029">
    <property type="protein sequence ID" value="CUN28427.1"/>
    <property type="molecule type" value="Genomic_DNA"/>
</dbReference>
<protein>
    <submittedName>
        <fullName evidence="3">GTP pyrophosphokinase ywaC</fullName>
        <ecNumber evidence="3">2.7.6.5</ecNumber>
    </submittedName>
</protein>
<dbReference type="EC" id="2.7.6.5" evidence="3"/>
<dbReference type="CDD" id="cd05399">
    <property type="entry name" value="NT_Rel-Spo_like"/>
    <property type="match status" value="1"/>
</dbReference>
<proteinExistence type="predicted"/>
<dbReference type="Pfam" id="PF04607">
    <property type="entry name" value="RelA_SpoT"/>
    <property type="match status" value="1"/>
</dbReference>
<dbReference type="PANTHER" id="PTHR47837">
    <property type="entry name" value="GTP PYROPHOSPHOKINASE YJBM"/>
    <property type="match status" value="1"/>
</dbReference>
<dbReference type="AlphaFoldDB" id="A0A173VQK8"/>
<evidence type="ECO:0000256" key="1">
    <source>
        <dbReference type="ARBA" id="ARBA00004976"/>
    </source>
</evidence>
<organism evidence="3 4">
    <name type="scientific">Roseburia intestinalis</name>
    <dbReference type="NCBI Taxonomy" id="166486"/>
    <lineage>
        <taxon>Bacteria</taxon>
        <taxon>Bacillati</taxon>
        <taxon>Bacillota</taxon>
        <taxon>Clostridia</taxon>
        <taxon>Lachnospirales</taxon>
        <taxon>Lachnospiraceae</taxon>
        <taxon>Roseburia</taxon>
    </lineage>
</organism>
<dbReference type="Gene3D" id="3.30.460.10">
    <property type="entry name" value="Beta Polymerase, domain 2"/>
    <property type="match status" value="1"/>
</dbReference>
<keyword evidence="3" id="KW-0808">Transferase</keyword>
<dbReference type="PaxDb" id="166486-ERS852572_03208"/>
<dbReference type="STRING" id="166486.ERS852572_03208"/>
<evidence type="ECO:0000259" key="2">
    <source>
        <dbReference type="SMART" id="SM00954"/>
    </source>
</evidence>
<dbReference type="PANTHER" id="PTHR47837:SF1">
    <property type="entry name" value="GTP PYROPHOSPHOKINASE YJBM"/>
    <property type="match status" value="1"/>
</dbReference>
<dbReference type="InterPro" id="IPR052366">
    <property type="entry name" value="GTP_Pyrophosphokinase"/>
</dbReference>
<reference evidence="3 4" key="1">
    <citation type="submission" date="2015-09" db="EMBL/GenBank/DDBJ databases">
        <authorList>
            <consortium name="Pathogen Informatics"/>
        </authorList>
    </citation>
    <scope>NUCLEOTIDE SEQUENCE [LARGE SCALE GENOMIC DNA]</scope>
    <source>
        <strain evidence="3 4">2789STDY5834960</strain>
    </source>
</reference>
<feature type="domain" description="RelA/SpoT" evidence="2">
    <location>
        <begin position="87"/>
        <end position="210"/>
    </location>
</feature>
<dbReference type="InterPro" id="IPR043519">
    <property type="entry name" value="NT_sf"/>
</dbReference>
<sequence length="242" mass="28225">MRMITNQEIWILPKKDSKNQKKRIGIKETLAGADTLLMEKQLKEQIEAPMVRLSYAYAMDVVQAKLKMINADLTEQFDRQVIRSMTGRIKQTDSIAKKLMRKGREVTFQAAVDTLNDIAGIRVVCFFCDDIYRVADYVKKQKDITLLKEKDYVKNPKKSGYQSIHLIVGIPVTYLEKTKEIRVEIQIRSFAMDYWAELDNQMCYKKNAGQIENVERATKDYSDVIAKVDNQMLELRRQIEKK</sequence>
<dbReference type="GO" id="GO:0015970">
    <property type="term" value="P:guanosine tetraphosphate biosynthetic process"/>
    <property type="evidence" value="ECO:0007669"/>
    <property type="project" value="UniProtKB-UniPathway"/>
</dbReference>
<accession>A0A173VQK8</accession>